<evidence type="ECO:0000313" key="1">
    <source>
        <dbReference type="EMBL" id="JAD63234.1"/>
    </source>
</evidence>
<protein>
    <submittedName>
        <fullName evidence="1">Uncharacterized protein</fullName>
    </submittedName>
</protein>
<organism evidence="1">
    <name type="scientific">Arundo donax</name>
    <name type="common">Giant reed</name>
    <name type="synonym">Donax arundinaceus</name>
    <dbReference type="NCBI Taxonomy" id="35708"/>
    <lineage>
        <taxon>Eukaryota</taxon>
        <taxon>Viridiplantae</taxon>
        <taxon>Streptophyta</taxon>
        <taxon>Embryophyta</taxon>
        <taxon>Tracheophyta</taxon>
        <taxon>Spermatophyta</taxon>
        <taxon>Magnoliopsida</taxon>
        <taxon>Liliopsida</taxon>
        <taxon>Poales</taxon>
        <taxon>Poaceae</taxon>
        <taxon>PACMAD clade</taxon>
        <taxon>Arundinoideae</taxon>
        <taxon>Arundineae</taxon>
        <taxon>Arundo</taxon>
    </lineage>
</organism>
<dbReference type="AlphaFoldDB" id="A0A0A9BGZ1"/>
<reference evidence="1" key="1">
    <citation type="submission" date="2014-09" db="EMBL/GenBank/DDBJ databases">
        <authorList>
            <person name="Magalhaes I.L.F."/>
            <person name="Oliveira U."/>
            <person name="Santos F.R."/>
            <person name="Vidigal T.H.D.A."/>
            <person name="Brescovit A.D."/>
            <person name="Santos A.J."/>
        </authorList>
    </citation>
    <scope>NUCLEOTIDE SEQUENCE</scope>
    <source>
        <tissue evidence="1">Shoot tissue taken approximately 20 cm above the soil surface</tissue>
    </source>
</reference>
<dbReference type="EMBL" id="GBRH01234661">
    <property type="protein sequence ID" value="JAD63234.1"/>
    <property type="molecule type" value="Transcribed_RNA"/>
</dbReference>
<sequence length="31" mass="3686">MRLCFDIVVVASLPLSQQRREISKLHCTQKW</sequence>
<name>A0A0A9BGZ1_ARUDO</name>
<accession>A0A0A9BGZ1</accession>
<proteinExistence type="predicted"/>
<reference evidence="1" key="2">
    <citation type="journal article" date="2015" name="Data Brief">
        <title>Shoot transcriptome of the giant reed, Arundo donax.</title>
        <authorList>
            <person name="Barrero R.A."/>
            <person name="Guerrero F.D."/>
            <person name="Moolhuijzen P."/>
            <person name="Goolsby J.A."/>
            <person name="Tidwell J."/>
            <person name="Bellgard S.E."/>
            <person name="Bellgard M.I."/>
        </authorList>
    </citation>
    <scope>NUCLEOTIDE SEQUENCE</scope>
    <source>
        <tissue evidence="1">Shoot tissue taken approximately 20 cm above the soil surface</tissue>
    </source>
</reference>